<dbReference type="EMBL" id="VSRR010000930">
    <property type="protein sequence ID" value="MPC20964.1"/>
    <property type="molecule type" value="Genomic_DNA"/>
</dbReference>
<proteinExistence type="predicted"/>
<evidence type="ECO:0000313" key="1">
    <source>
        <dbReference type="EMBL" id="MPC20964.1"/>
    </source>
</evidence>
<sequence length="134" mass="14623">MQTDTLSGSEFESKFHFHTLHEFPLPITFSSCLKTYPSKNVLSESSQWVSAEPHLLLLVPTPPLPPCLLPLPSPPFTSPPTPTPLHLPLHPMLLSTYKWVPKCMAQKHPPTAKAGEVLGEAGQPCVSLVLLVLG</sequence>
<organism evidence="1 2">
    <name type="scientific">Portunus trituberculatus</name>
    <name type="common">Swimming crab</name>
    <name type="synonym">Neptunus trituberculatus</name>
    <dbReference type="NCBI Taxonomy" id="210409"/>
    <lineage>
        <taxon>Eukaryota</taxon>
        <taxon>Metazoa</taxon>
        <taxon>Ecdysozoa</taxon>
        <taxon>Arthropoda</taxon>
        <taxon>Crustacea</taxon>
        <taxon>Multicrustacea</taxon>
        <taxon>Malacostraca</taxon>
        <taxon>Eumalacostraca</taxon>
        <taxon>Eucarida</taxon>
        <taxon>Decapoda</taxon>
        <taxon>Pleocyemata</taxon>
        <taxon>Brachyura</taxon>
        <taxon>Eubrachyura</taxon>
        <taxon>Portunoidea</taxon>
        <taxon>Portunidae</taxon>
        <taxon>Portuninae</taxon>
        <taxon>Portunus</taxon>
    </lineage>
</organism>
<protein>
    <submittedName>
        <fullName evidence="1">Uncharacterized protein</fullName>
    </submittedName>
</protein>
<dbReference type="AlphaFoldDB" id="A0A5B7DIC7"/>
<accession>A0A5B7DIC7</accession>
<name>A0A5B7DIC7_PORTR</name>
<keyword evidence="2" id="KW-1185">Reference proteome</keyword>
<gene>
    <name evidence="1" type="ORF">E2C01_013930</name>
</gene>
<comment type="caution">
    <text evidence="1">The sequence shown here is derived from an EMBL/GenBank/DDBJ whole genome shotgun (WGS) entry which is preliminary data.</text>
</comment>
<evidence type="ECO:0000313" key="2">
    <source>
        <dbReference type="Proteomes" id="UP000324222"/>
    </source>
</evidence>
<reference evidence="1 2" key="1">
    <citation type="submission" date="2019-05" db="EMBL/GenBank/DDBJ databases">
        <title>Another draft genome of Portunus trituberculatus and its Hox gene families provides insights of decapod evolution.</title>
        <authorList>
            <person name="Jeong J.-H."/>
            <person name="Song I."/>
            <person name="Kim S."/>
            <person name="Choi T."/>
            <person name="Kim D."/>
            <person name="Ryu S."/>
            <person name="Kim W."/>
        </authorList>
    </citation>
    <scope>NUCLEOTIDE SEQUENCE [LARGE SCALE GENOMIC DNA]</scope>
    <source>
        <tissue evidence="1">Muscle</tissue>
    </source>
</reference>
<dbReference type="Proteomes" id="UP000324222">
    <property type="component" value="Unassembled WGS sequence"/>
</dbReference>